<sequence>MLNRPDDTPDRGAGSAFRLLPGLSSLSFAVQSAFDAQGLVAAVARHVLELARADFFSLLLLDYESGELRGDHFGRGTNGPAGTCRVTPRPGGFLAQVLRRETLIVEDALRMEAADWKELHWSGQVPHALVGVPIIVGTSLLGVALLGFSRPLKASARRRRALLFLADQIGLAVDRIRTHAELEQKTIRLDEANASLRRLDEMKSELISVVSHELRTPLTSIKAYTETLLDNVGNPAFSMQDRFLGIINEECDRLTRIVNDVLDLSRMDSGRRRLRSEPLELGRLLDEILPTVGPQLASKRLTVVPDLAPELPAIEADPDLLKQVLVNLIGNAAKFSREGSPITIHARQAGERMQVIVEDRGMGIPPDKLGRVFERFYRVEEGGAERVGGSGLGLAIVKSVVELHGGTVRVESNLGQGSRFVVELPLVQRGFRNLMRSLEPFFEMPELRTLLSSAVEMVAEVMEARNVSIMFFNEDGTELHIRAAHGLDPDMVARARVKTGASIAGWVAQTSENLLVNDIENDRRFRKLNHPQYETKSLLCVPLRLAGETVGVVNVSSKTTGLPFDADDLSLLVAISKRVGTALERVRAAGPSGDAYTTLNTIRTVIRAKRSYSLWTSRRAFKLSTDLGRKLGLGEDELEVLGYVARVHDVGMLAVGEDLILSSRRWTEQERRRVETHPRDGVRLLQPIEFAARANEIILSHHEHYDGHGYPRGLSGEEIPLAARILAVVDAFEAMTLGRPYRDSIPESEALTEVKRCSGTQFDPRVVKEFERLLARKGGSHPGAPSAPATGKYQRDSVR</sequence>
<evidence type="ECO:0000313" key="12">
    <source>
        <dbReference type="Proteomes" id="UP000316852"/>
    </source>
</evidence>
<dbReference type="SMART" id="SM00388">
    <property type="entry name" value="HisKA"/>
    <property type="match status" value="1"/>
</dbReference>
<organism evidence="11 12">
    <name type="scientific">Eiseniibacteriota bacterium</name>
    <dbReference type="NCBI Taxonomy" id="2212470"/>
    <lineage>
        <taxon>Bacteria</taxon>
        <taxon>Candidatus Eiseniibacteriota</taxon>
    </lineage>
</organism>
<dbReference type="InterPro" id="IPR037522">
    <property type="entry name" value="HD_GYP_dom"/>
</dbReference>
<dbReference type="InterPro" id="IPR004358">
    <property type="entry name" value="Sig_transdc_His_kin-like_C"/>
</dbReference>
<dbReference type="Pfam" id="PF13487">
    <property type="entry name" value="HD_5"/>
    <property type="match status" value="1"/>
</dbReference>
<dbReference type="PANTHER" id="PTHR43711:SF1">
    <property type="entry name" value="HISTIDINE KINASE 1"/>
    <property type="match status" value="1"/>
</dbReference>
<evidence type="ECO:0000256" key="5">
    <source>
        <dbReference type="ARBA" id="ARBA00022777"/>
    </source>
</evidence>
<evidence type="ECO:0000256" key="7">
    <source>
        <dbReference type="ARBA" id="ARBA00023136"/>
    </source>
</evidence>
<dbReference type="CDD" id="cd00082">
    <property type="entry name" value="HisKA"/>
    <property type="match status" value="1"/>
</dbReference>
<dbReference type="Pfam" id="PF02518">
    <property type="entry name" value="HATPase_c"/>
    <property type="match status" value="1"/>
</dbReference>
<dbReference type="AlphaFoldDB" id="A0A538T408"/>
<dbReference type="PANTHER" id="PTHR43711">
    <property type="entry name" value="TWO-COMPONENT HISTIDINE KINASE"/>
    <property type="match status" value="1"/>
</dbReference>
<evidence type="ECO:0000256" key="3">
    <source>
        <dbReference type="ARBA" id="ARBA00022553"/>
    </source>
</evidence>
<dbReference type="EC" id="2.7.13.3" evidence="2"/>
<keyword evidence="7" id="KW-0472">Membrane</keyword>
<dbReference type="Gene3D" id="1.10.3210.10">
    <property type="entry name" value="Hypothetical protein af1432"/>
    <property type="match status" value="1"/>
</dbReference>
<dbReference type="Gene3D" id="3.30.450.40">
    <property type="match status" value="2"/>
</dbReference>
<dbReference type="InterPro" id="IPR036890">
    <property type="entry name" value="HATPase_C_sf"/>
</dbReference>
<comment type="catalytic activity">
    <reaction evidence="1">
        <text>ATP + protein L-histidine = ADP + protein N-phospho-L-histidine.</text>
        <dbReference type="EC" id="2.7.13.3"/>
    </reaction>
</comment>
<dbReference type="Pfam" id="PF00512">
    <property type="entry name" value="HisKA"/>
    <property type="match status" value="1"/>
</dbReference>
<evidence type="ECO:0000256" key="8">
    <source>
        <dbReference type="SAM" id="MobiDB-lite"/>
    </source>
</evidence>
<evidence type="ECO:0000256" key="2">
    <source>
        <dbReference type="ARBA" id="ARBA00012438"/>
    </source>
</evidence>
<evidence type="ECO:0000313" key="11">
    <source>
        <dbReference type="EMBL" id="TMQ58355.1"/>
    </source>
</evidence>
<dbReference type="InterPro" id="IPR003607">
    <property type="entry name" value="HD/PDEase_dom"/>
</dbReference>
<dbReference type="InterPro" id="IPR029016">
    <property type="entry name" value="GAF-like_dom_sf"/>
</dbReference>
<dbReference type="Proteomes" id="UP000316852">
    <property type="component" value="Unassembled WGS sequence"/>
</dbReference>
<dbReference type="Pfam" id="PF13185">
    <property type="entry name" value="GAF_2"/>
    <property type="match status" value="1"/>
</dbReference>
<comment type="caution">
    <text evidence="11">The sequence shown here is derived from an EMBL/GenBank/DDBJ whole genome shotgun (WGS) entry which is preliminary data.</text>
</comment>
<keyword evidence="4" id="KW-0808">Transferase</keyword>
<reference evidence="11 12" key="1">
    <citation type="journal article" date="2019" name="Nat. Microbiol.">
        <title>Mediterranean grassland soil C-N compound turnover is dependent on rainfall and depth, and is mediated by genomically divergent microorganisms.</title>
        <authorList>
            <person name="Diamond S."/>
            <person name="Andeer P.F."/>
            <person name="Li Z."/>
            <person name="Crits-Christoph A."/>
            <person name="Burstein D."/>
            <person name="Anantharaman K."/>
            <person name="Lane K.R."/>
            <person name="Thomas B.C."/>
            <person name="Pan C."/>
            <person name="Northen T.R."/>
            <person name="Banfield J.F."/>
        </authorList>
    </citation>
    <scope>NUCLEOTIDE SEQUENCE [LARGE SCALE GENOMIC DNA]</scope>
    <source>
        <strain evidence="11">WS_6</strain>
    </source>
</reference>
<dbReference type="SMART" id="SM00065">
    <property type="entry name" value="GAF"/>
    <property type="match status" value="2"/>
</dbReference>
<dbReference type="FunFam" id="3.30.565.10:FF:000006">
    <property type="entry name" value="Sensor histidine kinase WalK"/>
    <property type="match status" value="1"/>
</dbReference>
<evidence type="ECO:0000256" key="6">
    <source>
        <dbReference type="ARBA" id="ARBA00023012"/>
    </source>
</evidence>
<dbReference type="GO" id="GO:0000155">
    <property type="term" value="F:phosphorelay sensor kinase activity"/>
    <property type="evidence" value="ECO:0007669"/>
    <property type="project" value="InterPro"/>
</dbReference>
<proteinExistence type="predicted"/>
<dbReference type="InterPro" id="IPR003018">
    <property type="entry name" value="GAF"/>
</dbReference>
<dbReference type="Gene3D" id="1.10.287.130">
    <property type="match status" value="1"/>
</dbReference>
<dbReference type="InterPro" id="IPR036097">
    <property type="entry name" value="HisK_dim/P_sf"/>
</dbReference>
<feature type="domain" description="HD-GYP" evidence="10">
    <location>
        <begin position="591"/>
        <end position="786"/>
    </location>
</feature>
<dbReference type="SUPFAM" id="SSF55874">
    <property type="entry name" value="ATPase domain of HSP90 chaperone/DNA topoisomerase II/histidine kinase"/>
    <property type="match status" value="1"/>
</dbReference>
<dbReference type="SUPFAM" id="SSF47384">
    <property type="entry name" value="Homodimeric domain of signal transducing histidine kinase"/>
    <property type="match status" value="1"/>
</dbReference>
<evidence type="ECO:0000259" key="10">
    <source>
        <dbReference type="PROSITE" id="PS51832"/>
    </source>
</evidence>
<gene>
    <name evidence="11" type="ORF">E6K76_08225</name>
</gene>
<name>A0A538T408_UNCEI</name>
<dbReference type="Gene3D" id="3.30.565.10">
    <property type="entry name" value="Histidine kinase-like ATPase, C-terminal domain"/>
    <property type="match status" value="1"/>
</dbReference>
<keyword evidence="3" id="KW-0597">Phosphoprotein</keyword>
<dbReference type="SUPFAM" id="SSF55781">
    <property type="entry name" value="GAF domain-like"/>
    <property type="match status" value="2"/>
</dbReference>
<dbReference type="Pfam" id="PF01590">
    <property type="entry name" value="GAF"/>
    <property type="match status" value="1"/>
</dbReference>
<dbReference type="PROSITE" id="PS51832">
    <property type="entry name" value="HD_GYP"/>
    <property type="match status" value="1"/>
</dbReference>
<dbReference type="CDD" id="cd00075">
    <property type="entry name" value="HATPase"/>
    <property type="match status" value="1"/>
</dbReference>
<dbReference type="InterPro" id="IPR050736">
    <property type="entry name" value="Sensor_HK_Regulatory"/>
</dbReference>
<dbReference type="InterPro" id="IPR003594">
    <property type="entry name" value="HATPase_dom"/>
</dbReference>
<dbReference type="SUPFAM" id="SSF109604">
    <property type="entry name" value="HD-domain/PDEase-like"/>
    <property type="match status" value="1"/>
</dbReference>
<keyword evidence="5" id="KW-0418">Kinase</keyword>
<dbReference type="SMART" id="SM00387">
    <property type="entry name" value="HATPase_c"/>
    <property type="match status" value="1"/>
</dbReference>
<evidence type="ECO:0000256" key="4">
    <source>
        <dbReference type="ARBA" id="ARBA00022679"/>
    </source>
</evidence>
<dbReference type="InterPro" id="IPR003661">
    <property type="entry name" value="HisK_dim/P_dom"/>
</dbReference>
<protein>
    <recommendedName>
        <fullName evidence="2">histidine kinase</fullName>
        <ecNumber evidence="2">2.7.13.3</ecNumber>
    </recommendedName>
</protein>
<feature type="domain" description="Histidine kinase" evidence="9">
    <location>
        <begin position="209"/>
        <end position="428"/>
    </location>
</feature>
<accession>A0A538T408</accession>
<dbReference type="PROSITE" id="PS50109">
    <property type="entry name" value="HIS_KIN"/>
    <property type="match status" value="1"/>
</dbReference>
<dbReference type="FunFam" id="1.10.287.130:FF:000001">
    <property type="entry name" value="Two-component sensor histidine kinase"/>
    <property type="match status" value="1"/>
</dbReference>
<feature type="region of interest" description="Disordered" evidence="8">
    <location>
        <begin position="774"/>
        <end position="799"/>
    </location>
</feature>
<dbReference type="InterPro" id="IPR005467">
    <property type="entry name" value="His_kinase_dom"/>
</dbReference>
<dbReference type="PRINTS" id="PR00344">
    <property type="entry name" value="BCTRLSENSOR"/>
</dbReference>
<dbReference type="CDD" id="cd00077">
    <property type="entry name" value="HDc"/>
    <property type="match status" value="1"/>
</dbReference>
<dbReference type="EMBL" id="VBOW01000036">
    <property type="protein sequence ID" value="TMQ58355.1"/>
    <property type="molecule type" value="Genomic_DNA"/>
</dbReference>
<evidence type="ECO:0000256" key="1">
    <source>
        <dbReference type="ARBA" id="ARBA00000085"/>
    </source>
</evidence>
<keyword evidence="6" id="KW-0902">Two-component regulatory system</keyword>
<evidence type="ECO:0000259" key="9">
    <source>
        <dbReference type="PROSITE" id="PS50109"/>
    </source>
</evidence>